<dbReference type="RefSeq" id="WP_084085460.1">
    <property type="nucleotide sequence ID" value="NZ_BJYH01000021.1"/>
</dbReference>
<reference evidence="2 3" key="1">
    <citation type="journal article" date="2010" name="Syst. Appl. Microbiol.">
        <title>Four new species of Chryseobacterium from the rhizosphere of coastal sand dune plants, Chryseobacterium elymi sp. nov., Chryseobacterium hagamense sp. nov., Chryseobacterium lathyri sp. nov. and Chryseobacterium rhizosphaerae sp. nov.</title>
        <authorList>
            <person name="Cho S.H."/>
            <person name="Lee K.S."/>
            <person name="Shin D.S."/>
            <person name="Han J.H."/>
            <person name="Park K.S."/>
            <person name="Lee C.H."/>
            <person name="Park K.H."/>
            <person name="Kim S.B."/>
        </authorList>
    </citation>
    <scope>NUCLEOTIDE SEQUENCE [LARGE SCALE GENOMIC DNA]</scope>
    <source>
        <strain evidence="2 3">KCTC 22548</strain>
    </source>
</reference>
<organism evidence="1 4">
    <name type="scientific">Chryseobacterium rhizosphaerae</name>
    <dbReference type="NCBI Taxonomy" id="395937"/>
    <lineage>
        <taxon>Bacteria</taxon>
        <taxon>Pseudomonadati</taxon>
        <taxon>Bacteroidota</taxon>
        <taxon>Flavobacteriia</taxon>
        <taxon>Flavobacteriales</taxon>
        <taxon>Weeksellaceae</taxon>
        <taxon>Chryseobacterium group</taxon>
        <taxon>Chryseobacterium</taxon>
    </lineage>
</organism>
<proteinExistence type="predicted"/>
<gene>
    <name evidence="2" type="ORF">DRF57_20665</name>
    <name evidence="1" type="ORF">J2787_002822</name>
</gene>
<comment type="caution">
    <text evidence="1">The sequence shown here is derived from an EMBL/GenBank/DDBJ whole genome shotgun (WGS) entry which is preliminary data.</text>
</comment>
<evidence type="ECO:0000313" key="2">
    <source>
        <dbReference type="EMBL" id="REC71506.1"/>
    </source>
</evidence>
<name>A0AAE3YBJ3_9FLAO</name>
<evidence type="ECO:0000313" key="3">
    <source>
        <dbReference type="Proteomes" id="UP000256491"/>
    </source>
</evidence>
<accession>A0AAE3YBJ3</accession>
<reference evidence="2" key="2">
    <citation type="submission" date="2018-06" db="EMBL/GenBank/DDBJ databases">
        <authorList>
            <person name="Newman J.D."/>
            <person name="Hugo C.J."/>
            <person name="Kriek I.-M."/>
            <person name="Nel L."/>
        </authorList>
    </citation>
    <scope>NUCLEOTIDE SEQUENCE</scope>
    <source>
        <strain evidence="2">KCTC 22548</strain>
    </source>
</reference>
<dbReference type="EMBL" id="QNUF01000033">
    <property type="protein sequence ID" value="REC71506.1"/>
    <property type="molecule type" value="Genomic_DNA"/>
</dbReference>
<protein>
    <submittedName>
        <fullName evidence="1">Uncharacterized protein</fullName>
    </submittedName>
</protein>
<evidence type="ECO:0000313" key="4">
    <source>
        <dbReference type="Proteomes" id="UP001184861"/>
    </source>
</evidence>
<sequence length="72" mass="7603">MKNSKLKNIYGAVQLDAVNRGEIISVNEQLAIRGGQAAGWQPLCTVNVNSGCNIGCTPTTPTTPTKEISSIE</sequence>
<evidence type="ECO:0000313" key="1">
    <source>
        <dbReference type="EMBL" id="MDR6527430.1"/>
    </source>
</evidence>
<dbReference type="Proteomes" id="UP001184861">
    <property type="component" value="Unassembled WGS sequence"/>
</dbReference>
<reference evidence="1" key="3">
    <citation type="submission" date="2023-07" db="EMBL/GenBank/DDBJ databases">
        <title>Sorghum-associated microbial communities from plants grown in Nebraska, USA.</title>
        <authorList>
            <person name="Schachtman D."/>
        </authorList>
    </citation>
    <scope>NUCLEOTIDE SEQUENCE</scope>
    <source>
        <strain evidence="1">DS2360</strain>
    </source>
</reference>
<dbReference type="AlphaFoldDB" id="A0AAE3YBJ3"/>
<dbReference type="EMBL" id="JAVDQY010000003">
    <property type="protein sequence ID" value="MDR6527430.1"/>
    <property type="molecule type" value="Genomic_DNA"/>
</dbReference>
<keyword evidence="3" id="KW-1185">Reference proteome</keyword>
<dbReference type="Proteomes" id="UP000256491">
    <property type="component" value="Unassembled WGS sequence"/>
</dbReference>